<dbReference type="Gene3D" id="3.30.450.50">
    <property type="entry name" value="Longin domain"/>
    <property type="match status" value="1"/>
</dbReference>
<evidence type="ECO:0000259" key="2">
    <source>
        <dbReference type="PROSITE" id="PS50892"/>
    </source>
</evidence>
<organism evidence="3 5">
    <name type="scientific">Acrasis kona</name>
    <dbReference type="NCBI Taxonomy" id="1008807"/>
    <lineage>
        <taxon>Eukaryota</taxon>
        <taxon>Discoba</taxon>
        <taxon>Heterolobosea</taxon>
        <taxon>Tetramitia</taxon>
        <taxon>Eutetramitia</taxon>
        <taxon>Acrasidae</taxon>
        <taxon>Acrasis</taxon>
    </lineage>
</organism>
<feature type="domain" description="V-SNARE coiled-coil homology" evidence="2">
    <location>
        <begin position="111"/>
        <end position="169"/>
    </location>
</feature>
<evidence type="ECO:0000256" key="1">
    <source>
        <dbReference type="PROSITE-ProRule" id="PRU00290"/>
    </source>
</evidence>
<dbReference type="InterPro" id="IPR051097">
    <property type="entry name" value="Synaptobrevin-like_transport"/>
</dbReference>
<dbReference type="CDD" id="cd15843">
    <property type="entry name" value="R-SNARE"/>
    <property type="match status" value="1"/>
</dbReference>
<keyword evidence="5" id="KW-1185">Reference proteome</keyword>
<protein>
    <submittedName>
        <fullName evidence="4">Vesicle-associated membrane protein</fullName>
    </submittedName>
</protein>
<dbReference type="AlphaFoldDB" id="A0AAW2Z0H4"/>
<evidence type="ECO:0000313" key="5">
    <source>
        <dbReference type="Proteomes" id="UP001431209"/>
    </source>
</evidence>
<dbReference type="EMBL" id="JAOPGA020000905">
    <property type="protein sequence ID" value="KAL0482915.1"/>
    <property type="molecule type" value="Genomic_DNA"/>
</dbReference>
<dbReference type="PANTHER" id="PTHR21136:SF168">
    <property type="entry name" value="VESICLE-ASSOCIATED MEMBRANE PROTEIN 9"/>
    <property type="match status" value="1"/>
</dbReference>
<gene>
    <name evidence="4" type="ORF">AKO1_000032</name>
    <name evidence="3" type="ORF">AKO1_010202</name>
</gene>
<dbReference type="Proteomes" id="UP001431209">
    <property type="component" value="Unassembled WGS sequence"/>
</dbReference>
<proteinExistence type="predicted"/>
<keyword evidence="1" id="KW-0175">Coiled coil</keyword>
<dbReference type="SUPFAM" id="SSF58038">
    <property type="entry name" value="SNARE fusion complex"/>
    <property type="match status" value="1"/>
</dbReference>
<dbReference type="EMBL" id="JAOPGA020001376">
    <property type="protein sequence ID" value="KAL0487837.1"/>
    <property type="molecule type" value="Genomic_DNA"/>
</dbReference>
<comment type="caution">
    <text evidence="3">The sequence shown here is derived from an EMBL/GenBank/DDBJ whole genome shotgun (WGS) entry which is preliminary data.</text>
</comment>
<evidence type="ECO:0000313" key="4">
    <source>
        <dbReference type="EMBL" id="KAL0487837.1"/>
    </source>
</evidence>
<evidence type="ECO:0000313" key="3">
    <source>
        <dbReference type="EMBL" id="KAL0482915.1"/>
    </source>
</evidence>
<accession>A0AAW2Z0H4</accession>
<sequence length="187" mass="21656">MTFIKTTAIAYDDKFVVYPKDDKELIQKFQKIKDSASAEDHKKILKEGIHFSRADGVIYICQAGSQEVVRVCQAFLKDAEEKFTTSNKSESSTKKLLKQLMMYHNDPSNDNILKNQAKVDETKEQMIDNLDKVMINHEKTAVLNEQADDLAHDTKQIFHRNTKKLTWYKRVVIAVQDLIHKPEARNK</sequence>
<dbReference type="InterPro" id="IPR042855">
    <property type="entry name" value="V_SNARE_CC"/>
</dbReference>
<dbReference type="PANTHER" id="PTHR21136">
    <property type="entry name" value="SNARE PROTEINS"/>
    <property type="match status" value="1"/>
</dbReference>
<reference evidence="3 5" key="1">
    <citation type="submission" date="2024-03" db="EMBL/GenBank/DDBJ databases">
        <title>The Acrasis kona genome and developmental transcriptomes reveal deep origins of eukaryotic multicellular pathways.</title>
        <authorList>
            <person name="Sheikh S."/>
            <person name="Fu C.-J."/>
            <person name="Brown M.W."/>
            <person name="Baldauf S.L."/>
        </authorList>
    </citation>
    <scope>NUCLEOTIDE SEQUENCE [LARGE SCALE GENOMIC DNA]</scope>
    <source>
        <strain evidence="3 5">ATCC MYA-3509</strain>
    </source>
</reference>
<dbReference type="PROSITE" id="PS50892">
    <property type="entry name" value="V_SNARE"/>
    <property type="match status" value="1"/>
</dbReference>
<dbReference type="Pfam" id="PF00957">
    <property type="entry name" value="Synaptobrevin"/>
    <property type="match status" value="1"/>
</dbReference>
<name>A0AAW2Z0H4_9EUKA</name>